<dbReference type="InterPro" id="IPR001126">
    <property type="entry name" value="UmuC"/>
</dbReference>
<keyword evidence="5" id="KW-0808">Transferase</keyword>
<dbReference type="InterPro" id="IPR043502">
    <property type="entry name" value="DNA/RNA_pol_sf"/>
</dbReference>
<dbReference type="EMBL" id="AP019811">
    <property type="protein sequence ID" value="BBM16274.1"/>
    <property type="molecule type" value="Genomic_DNA"/>
</dbReference>
<dbReference type="PROSITE" id="PS50173">
    <property type="entry name" value="UMUC"/>
    <property type="match status" value="1"/>
</dbReference>
<reference evidence="7 8" key="1">
    <citation type="submission" date="2019-07" db="EMBL/GenBank/DDBJ databases">
        <title>antibiotic susceptibility of plant-derived lactic acid bacteria.</title>
        <authorList>
            <person name="Sugiyama M."/>
            <person name="Noda M."/>
        </authorList>
    </citation>
    <scope>NUCLEOTIDE SEQUENCE [LARGE SCALE GENOMIC DNA]</scope>
    <source>
        <strain evidence="7 8">15-1A</strain>
        <plasmid evidence="8">pem15-1a-1 dna</plasmid>
    </source>
</reference>
<evidence type="ECO:0000256" key="1">
    <source>
        <dbReference type="ARBA" id="ARBA00010945"/>
    </source>
</evidence>
<dbReference type="Gene3D" id="3.30.70.270">
    <property type="match status" value="1"/>
</dbReference>
<dbReference type="GO" id="GO:0006260">
    <property type="term" value="P:DNA replication"/>
    <property type="evidence" value="ECO:0007669"/>
    <property type="project" value="UniProtKB-KW"/>
</dbReference>
<evidence type="ECO:0000313" key="7">
    <source>
        <dbReference type="EMBL" id="BBM16274.1"/>
    </source>
</evidence>
<dbReference type="InterPro" id="IPR053848">
    <property type="entry name" value="IMS_HHH_1"/>
</dbReference>
<dbReference type="Gene3D" id="1.10.150.20">
    <property type="entry name" value="5' to 3' exonuclease, C-terminal subdomain"/>
    <property type="match status" value="1"/>
</dbReference>
<dbReference type="AlphaFoldDB" id="A0AAI8RCD5"/>
<comment type="similarity">
    <text evidence="1">Belongs to the DNA polymerase type-Y family.</text>
</comment>
<evidence type="ECO:0000256" key="3">
    <source>
        <dbReference type="ARBA" id="ARBA00022695"/>
    </source>
</evidence>
<dbReference type="GO" id="GO:0003684">
    <property type="term" value="F:damaged DNA binding"/>
    <property type="evidence" value="ECO:0007669"/>
    <property type="project" value="InterPro"/>
</dbReference>
<dbReference type="GO" id="GO:0009432">
    <property type="term" value="P:SOS response"/>
    <property type="evidence" value="ECO:0007669"/>
    <property type="project" value="TreeGrafter"/>
</dbReference>
<dbReference type="Pfam" id="PF00817">
    <property type="entry name" value="IMS"/>
    <property type="match status" value="1"/>
</dbReference>
<geneLocation type="plasmid" evidence="8">
    <name>pem15-1a-1 dna</name>
</geneLocation>
<dbReference type="PANTHER" id="PTHR11076">
    <property type="entry name" value="DNA REPAIR POLYMERASE UMUC / TRANSFERASE FAMILY MEMBER"/>
    <property type="match status" value="1"/>
</dbReference>
<dbReference type="InterPro" id="IPR036775">
    <property type="entry name" value="DNA_pol_Y-fam_lit_finger_sf"/>
</dbReference>
<dbReference type="InterPro" id="IPR050116">
    <property type="entry name" value="DNA_polymerase-Y"/>
</dbReference>
<dbReference type="Gene3D" id="3.30.1490.100">
    <property type="entry name" value="DNA polymerase, Y-family, little finger domain"/>
    <property type="match status" value="1"/>
</dbReference>
<accession>A0AAI8RCD5</accession>
<evidence type="ECO:0000256" key="2">
    <source>
        <dbReference type="ARBA" id="ARBA00022457"/>
    </source>
</evidence>
<keyword evidence="3" id="KW-0548">Nucleotidyltransferase</keyword>
<dbReference type="Gene3D" id="3.40.1170.60">
    <property type="match status" value="1"/>
</dbReference>
<evidence type="ECO:0000256" key="4">
    <source>
        <dbReference type="ARBA" id="ARBA00022705"/>
    </source>
</evidence>
<evidence type="ECO:0000313" key="8">
    <source>
        <dbReference type="Proteomes" id="UP000509460"/>
    </source>
</evidence>
<dbReference type="SUPFAM" id="SSF100879">
    <property type="entry name" value="Lesion bypass DNA polymerase (Y-family), little finger domain"/>
    <property type="match status" value="1"/>
</dbReference>
<keyword evidence="5" id="KW-0239">DNA-directed DNA polymerase</keyword>
<gene>
    <name evidence="7" type="primary">uvrA</name>
    <name evidence="7" type="ORF">EM151A_4045</name>
</gene>
<dbReference type="SUPFAM" id="SSF56672">
    <property type="entry name" value="DNA/RNA polymerases"/>
    <property type="match status" value="1"/>
</dbReference>
<name>A0AAI8RCD5_ENTMU</name>
<dbReference type="CDD" id="cd01700">
    <property type="entry name" value="PolY_Pol_V_umuC"/>
    <property type="match status" value="1"/>
</dbReference>
<dbReference type="PANTHER" id="PTHR11076:SF35">
    <property type="entry name" value="DNA REPAIR PROTEIN HOMOLOG YOBH"/>
    <property type="match status" value="1"/>
</dbReference>
<dbReference type="GO" id="GO:0042276">
    <property type="term" value="P:error-prone translesion synthesis"/>
    <property type="evidence" value="ECO:0007669"/>
    <property type="project" value="TreeGrafter"/>
</dbReference>
<sequence length="462" mass="52661">MFPFTNANVCLYNRIEMGEKNMLDYSNEPVNDYFLIDIKSFYASVECVERNLDPLTTPLVVMSRADNTGSGLTLAASPTAKSKYGITNVSRPRDLPYPLPKELHIVPPRMNLYIKKNMEVNSIFRQYVADEDLLIYSIDESILKVTKSLNLFTTPGTRSERRKQLARQIQLHVYRQTGLIATVGVGDNPVLAKLALDNEAKHNKGFVAEWTYQNVPEKIWTIKEMTDFWGIGSRMKKRLNHMGILSIKDLANWDPYALKRQLGVIGLQLYFHANGIDRTDIAEPPEPTKEKSYGNSQVLPKDYTRKEEVEIVVKEMAEQVAARIRQHNCKTGCVRLYIGTSILETKSGFSHQMKIPLTDNTKELQYYCLYLFNKYYEKQEVRHVGITYSKLVYTDSLQLDLFSDPQQQINEEKLDKIIDKIRQKYGFTAIVHASSKLEGARSITRSTLVGGHPGGNGGLNND</sequence>
<keyword evidence="2" id="KW-0515">Mutator protein</keyword>
<dbReference type="InterPro" id="IPR017961">
    <property type="entry name" value="DNA_pol_Y-fam_little_finger"/>
</dbReference>
<dbReference type="GO" id="GO:0006281">
    <property type="term" value="P:DNA repair"/>
    <property type="evidence" value="ECO:0007669"/>
    <property type="project" value="InterPro"/>
</dbReference>
<organism evidence="7 8">
    <name type="scientific">Enterococcus mundtii</name>
    <dbReference type="NCBI Taxonomy" id="53346"/>
    <lineage>
        <taxon>Bacteria</taxon>
        <taxon>Bacillati</taxon>
        <taxon>Bacillota</taxon>
        <taxon>Bacilli</taxon>
        <taxon>Lactobacillales</taxon>
        <taxon>Enterococcaceae</taxon>
        <taxon>Enterococcus</taxon>
    </lineage>
</organism>
<keyword evidence="4" id="KW-0235">DNA replication</keyword>
<dbReference type="InterPro" id="IPR043128">
    <property type="entry name" value="Rev_trsase/Diguanyl_cyclase"/>
</dbReference>
<dbReference type="GO" id="GO:0003887">
    <property type="term" value="F:DNA-directed DNA polymerase activity"/>
    <property type="evidence" value="ECO:0007669"/>
    <property type="project" value="UniProtKB-KW"/>
</dbReference>
<feature type="domain" description="UmuC" evidence="6">
    <location>
        <begin position="33"/>
        <end position="232"/>
    </location>
</feature>
<proteinExistence type="inferred from homology"/>
<keyword evidence="7" id="KW-0614">Plasmid</keyword>
<dbReference type="Pfam" id="PF11799">
    <property type="entry name" value="IMS_C"/>
    <property type="match status" value="1"/>
</dbReference>
<protein>
    <submittedName>
        <fullName evidence="7">Nucleotidyltransferase/DNA polymerase involved in DNA repair</fullName>
    </submittedName>
</protein>
<dbReference type="Proteomes" id="UP000509460">
    <property type="component" value="Plasmid pEM15-1A-1"/>
</dbReference>
<evidence type="ECO:0000256" key="5">
    <source>
        <dbReference type="ARBA" id="ARBA00022932"/>
    </source>
</evidence>
<evidence type="ECO:0000259" key="6">
    <source>
        <dbReference type="PROSITE" id="PS50173"/>
    </source>
</evidence>
<dbReference type="GO" id="GO:0005829">
    <property type="term" value="C:cytosol"/>
    <property type="evidence" value="ECO:0007669"/>
    <property type="project" value="TreeGrafter"/>
</dbReference>
<dbReference type="Pfam" id="PF21999">
    <property type="entry name" value="IMS_HHH_1"/>
    <property type="match status" value="1"/>
</dbReference>